<dbReference type="EMBL" id="UINC01057626">
    <property type="protein sequence ID" value="SVB78986.1"/>
    <property type="molecule type" value="Genomic_DNA"/>
</dbReference>
<accession>A0A382GV56</accession>
<evidence type="ECO:0000313" key="1">
    <source>
        <dbReference type="EMBL" id="SVB78986.1"/>
    </source>
</evidence>
<feature type="non-terminal residue" evidence="1">
    <location>
        <position position="1"/>
    </location>
</feature>
<proteinExistence type="predicted"/>
<dbReference type="AlphaFoldDB" id="A0A382GV56"/>
<name>A0A382GV56_9ZZZZ</name>
<feature type="non-terminal residue" evidence="1">
    <location>
        <position position="77"/>
    </location>
</feature>
<dbReference type="Gene3D" id="3.40.30.10">
    <property type="entry name" value="Glutaredoxin"/>
    <property type="match status" value="1"/>
</dbReference>
<gene>
    <name evidence="1" type="ORF">METZ01_LOCUS231840</name>
</gene>
<reference evidence="1" key="1">
    <citation type="submission" date="2018-05" db="EMBL/GenBank/DDBJ databases">
        <authorList>
            <person name="Lanie J.A."/>
            <person name="Ng W.-L."/>
            <person name="Kazmierczak K.M."/>
            <person name="Andrzejewski T.M."/>
            <person name="Davidsen T.M."/>
            <person name="Wayne K.J."/>
            <person name="Tettelin H."/>
            <person name="Glass J.I."/>
            <person name="Rusch D."/>
            <person name="Podicherti R."/>
            <person name="Tsui H.-C.T."/>
            <person name="Winkler M.E."/>
        </authorList>
    </citation>
    <scope>NUCLEOTIDE SEQUENCE</scope>
</reference>
<sequence>VRSAAIAVGLVLAVLVGVMATRDSGPDRVSAHLVGQPAPPLVGTTIDGEPWDLDAQRGRWVLVNFFSTTCVPCIVEH</sequence>
<protein>
    <submittedName>
        <fullName evidence="1">Uncharacterized protein</fullName>
    </submittedName>
</protein>
<organism evidence="1">
    <name type="scientific">marine metagenome</name>
    <dbReference type="NCBI Taxonomy" id="408172"/>
    <lineage>
        <taxon>unclassified sequences</taxon>
        <taxon>metagenomes</taxon>
        <taxon>ecological metagenomes</taxon>
    </lineage>
</organism>
<dbReference type="InterPro" id="IPR036249">
    <property type="entry name" value="Thioredoxin-like_sf"/>
</dbReference>
<dbReference type="SUPFAM" id="SSF52833">
    <property type="entry name" value="Thioredoxin-like"/>
    <property type="match status" value="1"/>
</dbReference>